<reference evidence="2 3" key="1">
    <citation type="submission" date="2021-08" db="EMBL/GenBank/DDBJ databases">
        <title>FDA dAtabase for Regulatory Grade micrObial Sequences (FDA-ARGOS): Supporting development and validation of Infectious Disease Dx tests.</title>
        <authorList>
            <person name="Sproer C."/>
            <person name="Gronow S."/>
            <person name="Severitt S."/>
            <person name="Schroder I."/>
            <person name="Tallon L."/>
            <person name="Sadzewicz L."/>
            <person name="Zhao X."/>
            <person name="Boylan J."/>
            <person name="Ott S."/>
            <person name="Bowen H."/>
            <person name="Vavikolanu K."/>
            <person name="Hazen T."/>
            <person name="Aluvathingal J."/>
            <person name="Nadendla S."/>
            <person name="Lowell S."/>
            <person name="Myers T."/>
            <person name="Yan Y."/>
            <person name="Sichtig H."/>
        </authorList>
    </citation>
    <scope>NUCLEOTIDE SEQUENCE [LARGE SCALE GENOMIC DNA]</scope>
    <source>
        <strain evidence="2 3">FDAARGOS_1460</strain>
    </source>
</reference>
<gene>
    <name evidence="2" type="ORF">K8P03_03175</name>
</gene>
<evidence type="ECO:0000313" key="2">
    <source>
        <dbReference type="EMBL" id="MBZ2386302.1"/>
    </source>
</evidence>
<organism evidence="2 3">
    <name type="scientific">Anaerococcus murdochii</name>
    <dbReference type="NCBI Taxonomy" id="411577"/>
    <lineage>
        <taxon>Bacteria</taxon>
        <taxon>Bacillati</taxon>
        <taxon>Bacillota</taxon>
        <taxon>Tissierellia</taxon>
        <taxon>Tissierellales</taxon>
        <taxon>Peptoniphilaceae</taxon>
        <taxon>Anaerococcus</taxon>
    </lineage>
</organism>
<proteinExistence type="predicted"/>
<keyword evidence="3" id="KW-1185">Reference proteome</keyword>
<sequence>MRYLKIFIITLIVTIIMEFLSKFLVKKYGMDKTLSIIKTIAVVAIAMFLKEII</sequence>
<protein>
    <submittedName>
        <fullName evidence="2">Uncharacterized protein</fullName>
    </submittedName>
</protein>
<keyword evidence="1" id="KW-0812">Transmembrane</keyword>
<dbReference type="RefSeq" id="WP_209772623.1">
    <property type="nucleotide sequence ID" value="NZ_JAIPME010000002.1"/>
</dbReference>
<evidence type="ECO:0000256" key="1">
    <source>
        <dbReference type="SAM" id="Phobius"/>
    </source>
</evidence>
<dbReference type="Proteomes" id="UP000734271">
    <property type="component" value="Unassembled WGS sequence"/>
</dbReference>
<dbReference type="EMBL" id="JAIPME010000002">
    <property type="protein sequence ID" value="MBZ2386302.1"/>
    <property type="molecule type" value="Genomic_DNA"/>
</dbReference>
<keyword evidence="1" id="KW-1133">Transmembrane helix</keyword>
<evidence type="ECO:0000313" key="3">
    <source>
        <dbReference type="Proteomes" id="UP000734271"/>
    </source>
</evidence>
<accession>A0ABS7SXR7</accession>
<feature type="transmembrane region" description="Helical" evidence="1">
    <location>
        <begin position="6"/>
        <end position="25"/>
    </location>
</feature>
<name>A0ABS7SXR7_9FIRM</name>
<keyword evidence="1" id="KW-0472">Membrane</keyword>
<comment type="caution">
    <text evidence="2">The sequence shown here is derived from an EMBL/GenBank/DDBJ whole genome shotgun (WGS) entry which is preliminary data.</text>
</comment>